<sequence>MFTEDSKGLLPHNM</sequence>
<organism evidence="1 2">
    <name type="scientific">Myodes glareolus</name>
    <name type="common">Bank vole</name>
    <name type="synonym">Clethrionomys glareolus</name>
    <dbReference type="NCBI Taxonomy" id="447135"/>
    <lineage>
        <taxon>Eukaryota</taxon>
        <taxon>Metazoa</taxon>
        <taxon>Chordata</taxon>
        <taxon>Craniata</taxon>
        <taxon>Vertebrata</taxon>
        <taxon>Euteleostomi</taxon>
        <taxon>Mammalia</taxon>
        <taxon>Eutheria</taxon>
        <taxon>Euarchontoglires</taxon>
        <taxon>Glires</taxon>
        <taxon>Rodentia</taxon>
        <taxon>Myomorpha</taxon>
        <taxon>Muroidea</taxon>
        <taxon>Cricetidae</taxon>
        <taxon>Arvicolinae</taxon>
        <taxon>Myodes</taxon>
    </lineage>
</organism>
<proteinExistence type="predicted"/>
<dbReference type="Proteomes" id="UP001488838">
    <property type="component" value="Unassembled WGS sequence"/>
</dbReference>
<evidence type="ECO:0000313" key="1">
    <source>
        <dbReference type="EMBL" id="KAK7802556.1"/>
    </source>
</evidence>
<keyword evidence="2" id="KW-1185">Reference proteome</keyword>
<protein>
    <submittedName>
        <fullName evidence="1">Uncharacterized protein</fullName>
    </submittedName>
</protein>
<name>A0AAW0HJQ1_MYOGA</name>
<dbReference type="EMBL" id="JBBHLL010000457">
    <property type="protein sequence ID" value="KAK7802556.1"/>
    <property type="molecule type" value="Genomic_DNA"/>
</dbReference>
<reference evidence="1 2" key="1">
    <citation type="journal article" date="2023" name="bioRxiv">
        <title>Conserved and derived expression patterns and positive selection on dental genes reveal complex evolutionary context of ever-growing rodent molars.</title>
        <authorList>
            <person name="Calamari Z.T."/>
            <person name="Song A."/>
            <person name="Cohen E."/>
            <person name="Akter M."/>
            <person name="Roy R.D."/>
            <person name="Hallikas O."/>
            <person name="Christensen M.M."/>
            <person name="Li P."/>
            <person name="Marangoni P."/>
            <person name="Jernvall J."/>
            <person name="Klein O.D."/>
        </authorList>
    </citation>
    <scope>NUCLEOTIDE SEQUENCE [LARGE SCALE GENOMIC DNA]</scope>
    <source>
        <strain evidence="1">V071</strain>
    </source>
</reference>
<gene>
    <name evidence="1" type="ORF">U0070_003653</name>
</gene>
<evidence type="ECO:0000313" key="2">
    <source>
        <dbReference type="Proteomes" id="UP001488838"/>
    </source>
</evidence>
<comment type="caution">
    <text evidence="1">The sequence shown here is derived from an EMBL/GenBank/DDBJ whole genome shotgun (WGS) entry which is preliminary data.</text>
</comment>
<accession>A0AAW0HJQ1</accession>